<proteinExistence type="predicted"/>
<keyword evidence="2" id="KW-0472">Membrane</keyword>
<keyword evidence="4" id="KW-1185">Reference proteome</keyword>
<reference evidence="3 4" key="1">
    <citation type="submission" date="2020-08" db="EMBL/GenBank/DDBJ databases">
        <title>A Genomic Blueprint of the Chicken Gut Microbiome.</title>
        <authorList>
            <person name="Gilroy R."/>
            <person name="Ravi A."/>
            <person name="Getino M."/>
            <person name="Pursley I."/>
            <person name="Horton D.L."/>
            <person name="Alikhan N.-F."/>
            <person name="Baker D."/>
            <person name="Gharbi K."/>
            <person name="Hall N."/>
            <person name="Watson M."/>
            <person name="Adriaenssens E.M."/>
            <person name="Foster-Nyarko E."/>
            <person name="Jarju S."/>
            <person name="Secka A."/>
            <person name="Antonio M."/>
            <person name="Oren A."/>
            <person name="Chaudhuri R."/>
            <person name="La Ragione R.M."/>
            <person name="Hildebrand F."/>
            <person name="Pallen M.J."/>
        </authorList>
    </citation>
    <scope>NUCLEOTIDE SEQUENCE [LARGE SCALE GENOMIC DNA]</scope>
    <source>
        <strain evidence="3 4">Sa1BUA8</strain>
    </source>
</reference>
<gene>
    <name evidence="3" type="ORF">H9623_07525</name>
</gene>
<feature type="compositionally biased region" description="Pro residues" evidence="1">
    <location>
        <begin position="1"/>
        <end position="12"/>
    </location>
</feature>
<comment type="caution">
    <text evidence="3">The sequence shown here is derived from an EMBL/GenBank/DDBJ whole genome shotgun (WGS) entry which is preliminary data.</text>
</comment>
<evidence type="ECO:0000256" key="1">
    <source>
        <dbReference type="SAM" id="MobiDB-lite"/>
    </source>
</evidence>
<organism evidence="3 4">
    <name type="scientific">Oerskovia douganii</name>
    <dbReference type="NCBI Taxonomy" id="2762210"/>
    <lineage>
        <taxon>Bacteria</taxon>
        <taxon>Bacillati</taxon>
        <taxon>Actinomycetota</taxon>
        <taxon>Actinomycetes</taxon>
        <taxon>Micrococcales</taxon>
        <taxon>Cellulomonadaceae</taxon>
        <taxon>Oerskovia</taxon>
    </lineage>
</organism>
<keyword evidence="2" id="KW-0812">Transmembrane</keyword>
<accession>A0A9D5U9A0</accession>
<evidence type="ECO:0000256" key="2">
    <source>
        <dbReference type="SAM" id="Phobius"/>
    </source>
</evidence>
<keyword evidence="2" id="KW-1133">Transmembrane helix</keyword>
<feature type="region of interest" description="Disordered" evidence="1">
    <location>
        <begin position="1"/>
        <end position="23"/>
    </location>
</feature>
<dbReference type="EMBL" id="JACSPN010000007">
    <property type="protein sequence ID" value="MBE7700154.1"/>
    <property type="molecule type" value="Genomic_DNA"/>
</dbReference>
<sequence>MTTHPGPMPSPSPSETAHRRRGRGRAWALGASGLALLGACVWGVVAALGTYGSHDRPELVDSPPVIDALEAPCAAVRTAAAAVDAAAPPPERAARLTSVVTAIDGLTASVSGLPADQVEADDPTRLWVSDWETLGARITDYSAALTDGAPAELDTPVTADGFTVVARMDVAAPPGCEVPAVLVALDPTPPPAPSTGS</sequence>
<dbReference type="Proteomes" id="UP000822993">
    <property type="component" value="Unassembled WGS sequence"/>
</dbReference>
<name>A0A9D5U9A0_9CELL</name>
<dbReference type="RefSeq" id="WP_193719446.1">
    <property type="nucleotide sequence ID" value="NZ_JACSPN010000007.1"/>
</dbReference>
<evidence type="ECO:0000313" key="4">
    <source>
        <dbReference type="Proteomes" id="UP000822993"/>
    </source>
</evidence>
<feature type="transmembrane region" description="Helical" evidence="2">
    <location>
        <begin position="26"/>
        <end position="51"/>
    </location>
</feature>
<protein>
    <submittedName>
        <fullName evidence="3">Uncharacterized protein</fullName>
    </submittedName>
</protein>
<dbReference type="AlphaFoldDB" id="A0A9D5U9A0"/>
<evidence type="ECO:0000313" key="3">
    <source>
        <dbReference type="EMBL" id="MBE7700154.1"/>
    </source>
</evidence>